<dbReference type="PANTHER" id="PTHR48098">
    <property type="entry name" value="ENTEROCHELIN ESTERASE-RELATED"/>
    <property type="match status" value="1"/>
</dbReference>
<dbReference type="InterPro" id="IPR050583">
    <property type="entry name" value="Mycobacterial_A85_antigen"/>
</dbReference>
<dbReference type="AlphaFoldDB" id="A0A381TT26"/>
<dbReference type="Gene3D" id="3.40.50.1820">
    <property type="entry name" value="alpha/beta hydrolase"/>
    <property type="match status" value="1"/>
</dbReference>
<proteinExistence type="predicted"/>
<feature type="non-terminal residue" evidence="2">
    <location>
        <position position="136"/>
    </location>
</feature>
<accession>A0A381TT26</accession>
<dbReference type="InterPro" id="IPR029058">
    <property type="entry name" value="AB_hydrolase_fold"/>
</dbReference>
<reference evidence="2" key="1">
    <citation type="submission" date="2018-05" db="EMBL/GenBank/DDBJ databases">
        <authorList>
            <person name="Lanie J.A."/>
            <person name="Ng W.-L."/>
            <person name="Kazmierczak K.M."/>
            <person name="Andrzejewski T.M."/>
            <person name="Davidsen T.M."/>
            <person name="Wayne K.J."/>
            <person name="Tettelin H."/>
            <person name="Glass J.I."/>
            <person name="Rusch D."/>
            <person name="Podicherti R."/>
            <person name="Tsui H.-C.T."/>
            <person name="Winkler M.E."/>
        </authorList>
    </citation>
    <scope>NUCLEOTIDE SEQUENCE</scope>
</reference>
<protein>
    <recommendedName>
        <fullName evidence="3">Esterase</fullName>
    </recommendedName>
</protein>
<organism evidence="2">
    <name type="scientific">marine metagenome</name>
    <dbReference type="NCBI Taxonomy" id="408172"/>
    <lineage>
        <taxon>unclassified sequences</taxon>
        <taxon>metagenomes</taxon>
        <taxon>ecological metagenomes</taxon>
    </lineage>
</organism>
<feature type="region of interest" description="Disordered" evidence="1">
    <location>
        <begin position="117"/>
        <end position="136"/>
    </location>
</feature>
<evidence type="ECO:0000313" key="2">
    <source>
        <dbReference type="EMBL" id="SVA19192.1"/>
    </source>
</evidence>
<sequence>MMVFLAMALSGNVYAQEAFELGADSFRQTGVPRGEITHHRWESSRVYRNTERDWWVYVPAQYDHEIPSALMVFQDGAGYLDEDGAIRVPVVFDNLIHRGEMPITIAVFINPGRFIGDNPDGPARNRSTEYDSMNGR</sequence>
<dbReference type="SUPFAM" id="SSF53474">
    <property type="entry name" value="alpha/beta-Hydrolases"/>
    <property type="match status" value="1"/>
</dbReference>
<dbReference type="PANTHER" id="PTHR48098:SF3">
    <property type="entry name" value="IRON(III) ENTEROBACTIN ESTERASE"/>
    <property type="match status" value="1"/>
</dbReference>
<evidence type="ECO:0008006" key="3">
    <source>
        <dbReference type="Google" id="ProtNLM"/>
    </source>
</evidence>
<dbReference type="EMBL" id="UINC01005118">
    <property type="protein sequence ID" value="SVA19192.1"/>
    <property type="molecule type" value="Genomic_DNA"/>
</dbReference>
<evidence type="ECO:0000256" key="1">
    <source>
        <dbReference type="SAM" id="MobiDB-lite"/>
    </source>
</evidence>
<name>A0A381TT26_9ZZZZ</name>
<gene>
    <name evidence="2" type="ORF">METZ01_LOCUS72046</name>
</gene>